<evidence type="ECO:0000256" key="1">
    <source>
        <dbReference type="SAM" id="MobiDB-lite"/>
    </source>
</evidence>
<reference evidence="2" key="1">
    <citation type="journal article" date="2015" name="Nature">
        <title>Complex archaea that bridge the gap between prokaryotes and eukaryotes.</title>
        <authorList>
            <person name="Spang A."/>
            <person name="Saw J.H."/>
            <person name="Jorgensen S.L."/>
            <person name="Zaremba-Niedzwiedzka K."/>
            <person name="Martijn J."/>
            <person name="Lind A.E."/>
            <person name="van Eijk R."/>
            <person name="Schleper C."/>
            <person name="Guy L."/>
            <person name="Ettema T.J."/>
        </authorList>
    </citation>
    <scope>NUCLEOTIDE SEQUENCE</scope>
</reference>
<evidence type="ECO:0000313" key="2">
    <source>
        <dbReference type="EMBL" id="KKL21816.1"/>
    </source>
</evidence>
<gene>
    <name evidence="2" type="ORF">LCGC14_2441630</name>
</gene>
<dbReference type="AlphaFoldDB" id="A0A0F9DVU2"/>
<proteinExistence type="predicted"/>
<protein>
    <submittedName>
        <fullName evidence="2">Uncharacterized protein</fullName>
    </submittedName>
</protein>
<sequence length="42" mass="4754">SNGSFTGKTSEEIKKDPKARQALARQYRQLLAQSSHREYSGE</sequence>
<feature type="non-terminal residue" evidence="2">
    <location>
        <position position="1"/>
    </location>
</feature>
<comment type="caution">
    <text evidence="2">The sequence shown here is derived from an EMBL/GenBank/DDBJ whole genome shotgun (WGS) entry which is preliminary data.</text>
</comment>
<feature type="compositionally biased region" description="Basic and acidic residues" evidence="1">
    <location>
        <begin position="9"/>
        <end position="19"/>
    </location>
</feature>
<organism evidence="2">
    <name type="scientific">marine sediment metagenome</name>
    <dbReference type="NCBI Taxonomy" id="412755"/>
    <lineage>
        <taxon>unclassified sequences</taxon>
        <taxon>metagenomes</taxon>
        <taxon>ecological metagenomes</taxon>
    </lineage>
</organism>
<name>A0A0F9DVU2_9ZZZZ</name>
<accession>A0A0F9DVU2</accession>
<dbReference type="EMBL" id="LAZR01037589">
    <property type="protein sequence ID" value="KKL21816.1"/>
    <property type="molecule type" value="Genomic_DNA"/>
</dbReference>
<feature type="region of interest" description="Disordered" evidence="1">
    <location>
        <begin position="1"/>
        <end position="21"/>
    </location>
</feature>